<accession>A0A6A4FDT1</accession>
<sequence>MALWRVLAELRSDGCRRSMSPSLSGVMMRPTMVVEQGIAESETPLLRESGQYTGSSNMFLKPSNVFESFHDPGQLCLDHTINPSAAMQTVPVTNTECNQPL</sequence>
<organism evidence="1 2">
    <name type="scientific">Phytophthora rubi</name>
    <dbReference type="NCBI Taxonomy" id="129364"/>
    <lineage>
        <taxon>Eukaryota</taxon>
        <taxon>Sar</taxon>
        <taxon>Stramenopiles</taxon>
        <taxon>Oomycota</taxon>
        <taxon>Peronosporomycetes</taxon>
        <taxon>Peronosporales</taxon>
        <taxon>Peronosporaceae</taxon>
        <taxon>Phytophthora</taxon>
    </lineage>
</organism>
<proteinExistence type="predicted"/>
<comment type="caution">
    <text evidence="1">The sequence shown here is derived from an EMBL/GenBank/DDBJ whole genome shotgun (WGS) entry which is preliminary data.</text>
</comment>
<keyword evidence="2" id="KW-1185">Reference proteome</keyword>
<reference evidence="1 2" key="1">
    <citation type="submission" date="2018-08" db="EMBL/GenBank/DDBJ databases">
        <title>Genomic investigation of the strawberry pathogen Phytophthora fragariae indicates pathogenicity is determined by transcriptional variation in three key races.</title>
        <authorList>
            <person name="Adams T.M."/>
            <person name="Armitage A.D."/>
            <person name="Sobczyk M.K."/>
            <person name="Bates H.J."/>
            <person name="Dunwell J.M."/>
            <person name="Nellist C.F."/>
            <person name="Harrison R.J."/>
        </authorList>
    </citation>
    <scope>NUCLEOTIDE SEQUENCE [LARGE SCALE GENOMIC DNA]</scope>
    <source>
        <strain evidence="1 2">SCRP333</strain>
    </source>
</reference>
<dbReference type="EMBL" id="QXFT01000584">
    <property type="protein sequence ID" value="KAE9340245.1"/>
    <property type="molecule type" value="Genomic_DNA"/>
</dbReference>
<gene>
    <name evidence="1" type="ORF">PR003_g10596</name>
</gene>
<dbReference type="Proteomes" id="UP000434957">
    <property type="component" value="Unassembled WGS sequence"/>
</dbReference>
<dbReference type="AlphaFoldDB" id="A0A6A4FDT1"/>
<protein>
    <submittedName>
        <fullName evidence="1">Uncharacterized protein</fullName>
    </submittedName>
</protein>
<name>A0A6A4FDT1_9STRA</name>
<evidence type="ECO:0000313" key="1">
    <source>
        <dbReference type="EMBL" id="KAE9340245.1"/>
    </source>
</evidence>
<evidence type="ECO:0000313" key="2">
    <source>
        <dbReference type="Proteomes" id="UP000434957"/>
    </source>
</evidence>